<dbReference type="RefSeq" id="WP_089299733.1">
    <property type="nucleotide sequence ID" value="NZ_FZNW01000002.1"/>
</dbReference>
<organism evidence="3 4">
    <name type="scientific">Haloechinothrix alba</name>
    <dbReference type="NCBI Taxonomy" id="664784"/>
    <lineage>
        <taxon>Bacteria</taxon>
        <taxon>Bacillati</taxon>
        <taxon>Actinomycetota</taxon>
        <taxon>Actinomycetes</taxon>
        <taxon>Pseudonocardiales</taxon>
        <taxon>Pseudonocardiaceae</taxon>
        <taxon>Haloechinothrix</taxon>
    </lineage>
</organism>
<dbReference type="NCBIfam" id="NF033649">
    <property type="entry name" value="LipDrop_Rv1109c"/>
    <property type="match status" value="1"/>
</dbReference>
<name>A0A238VDS9_9PSEU</name>
<dbReference type="AlphaFoldDB" id="A0A238VDS9"/>
<dbReference type="EMBL" id="FZNW01000002">
    <property type="protein sequence ID" value="SNR32187.1"/>
    <property type="molecule type" value="Genomic_DNA"/>
</dbReference>
<accession>A0A238VDS9</accession>
<feature type="region of interest" description="Disordered" evidence="1">
    <location>
        <begin position="86"/>
        <end position="187"/>
    </location>
</feature>
<dbReference type="InterPro" id="IPR047728">
    <property type="entry name" value="LipDrop-assoc"/>
</dbReference>
<dbReference type="Pfam" id="PF26450">
    <property type="entry name" value="DUF8129"/>
    <property type="match status" value="1"/>
</dbReference>
<keyword evidence="4" id="KW-1185">Reference proteome</keyword>
<sequence length="247" mass="26862">MKPLPLPVRVATGLAVSAAERAKDLPRQLTGLPVTLASQMLQAAMRVQQEVTELAIKGDDVLAALRSVEDDTPAWATFDEDLEDAPHVTRADTAGVADPAAGTRDDSDLVFGPTRADTNGQYPRVPPDSEGDDSAFAGESIEDPWAEEERALAETRHDEEPGEEPGESSRAGGDVADAGPAWLPDYPDLTLPQVRARLRSMSEEQLTELLAYEQQHANRPSFVGMLSRRITNLRRQTEQGDQPDQRS</sequence>
<dbReference type="InterPro" id="IPR058442">
    <property type="entry name" value="DUF8129"/>
</dbReference>
<reference evidence="4" key="1">
    <citation type="submission" date="2017-06" db="EMBL/GenBank/DDBJ databases">
        <authorList>
            <person name="Varghese N."/>
            <person name="Submissions S."/>
        </authorList>
    </citation>
    <scope>NUCLEOTIDE SEQUENCE [LARGE SCALE GENOMIC DNA]</scope>
    <source>
        <strain evidence="4">DSM 45207</strain>
    </source>
</reference>
<evidence type="ECO:0000259" key="2">
    <source>
        <dbReference type="Pfam" id="PF26450"/>
    </source>
</evidence>
<evidence type="ECO:0000256" key="1">
    <source>
        <dbReference type="SAM" id="MobiDB-lite"/>
    </source>
</evidence>
<evidence type="ECO:0000313" key="4">
    <source>
        <dbReference type="Proteomes" id="UP000198348"/>
    </source>
</evidence>
<protein>
    <recommendedName>
        <fullName evidence="2">DUF8129 domain-containing protein</fullName>
    </recommendedName>
</protein>
<proteinExistence type="predicted"/>
<evidence type="ECO:0000313" key="3">
    <source>
        <dbReference type="EMBL" id="SNR32187.1"/>
    </source>
</evidence>
<dbReference type="OrthoDB" id="3544242at2"/>
<feature type="domain" description="DUF8129" evidence="2">
    <location>
        <begin position="194"/>
        <end position="234"/>
    </location>
</feature>
<gene>
    <name evidence="3" type="ORF">SAMN06265360_10281</name>
</gene>
<dbReference type="Proteomes" id="UP000198348">
    <property type="component" value="Unassembled WGS sequence"/>
</dbReference>
<feature type="compositionally biased region" description="Basic and acidic residues" evidence="1">
    <location>
        <begin position="147"/>
        <end position="159"/>
    </location>
</feature>